<accession>A0A842JGZ6</accession>
<feature type="compositionally biased region" description="Basic and acidic residues" evidence="1">
    <location>
        <begin position="9"/>
        <end position="41"/>
    </location>
</feature>
<evidence type="ECO:0000313" key="3">
    <source>
        <dbReference type="Proteomes" id="UP000587396"/>
    </source>
</evidence>
<dbReference type="Proteomes" id="UP000587396">
    <property type="component" value="Unassembled WGS sequence"/>
</dbReference>
<comment type="caution">
    <text evidence="2">The sequence shown here is derived from an EMBL/GenBank/DDBJ whole genome shotgun (WGS) entry which is preliminary data.</text>
</comment>
<dbReference type="EMBL" id="JACMSE010000019">
    <property type="protein sequence ID" value="MBC2890694.1"/>
    <property type="molecule type" value="Genomic_DNA"/>
</dbReference>
<feature type="region of interest" description="Disordered" evidence="1">
    <location>
        <begin position="1"/>
        <end position="88"/>
    </location>
</feature>
<organism evidence="2 3">
    <name type="scientific">Gordonibacter massiliensis</name>
    <name type="common">ex Traore et al. 2017</name>
    <dbReference type="NCBI Taxonomy" id="1841863"/>
    <lineage>
        <taxon>Bacteria</taxon>
        <taxon>Bacillati</taxon>
        <taxon>Actinomycetota</taxon>
        <taxon>Coriobacteriia</taxon>
        <taxon>Eggerthellales</taxon>
        <taxon>Eggerthellaceae</taxon>
        <taxon>Gordonibacter</taxon>
    </lineage>
</organism>
<dbReference type="RefSeq" id="WP_185906352.1">
    <property type="nucleotide sequence ID" value="NZ_JACMSE010000019.1"/>
</dbReference>
<dbReference type="AlphaFoldDB" id="A0A842JGZ6"/>
<protein>
    <submittedName>
        <fullName evidence="2">Uncharacterized protein</fullName>
    </submittedName>
</protein>
<keyword evidence="3" id="KW-1185">Reference proteome</keyword>
<evidence type="ECO:0000256" key="1">
    <source>
        <dbReference type="SAM" id="MobiDB-lite"/>
    </source>
</evidence>
<proteinExistence type="predicted"/>
<feature type="compositionally biased region" description="Polar residues" evidence="1">
    <location>
        <begin position="77"/>
        <end position="88"/>
    </location>
</feature>
<reference evidence="2 3" key="1">
    <citation type="submission" date="2020-08" db="EMBL/GenBank/DDBJ databases">
        <authorList>
            <person name="Liu C."/>
            <person name="Sun Q."/>
        </authorList>
    </citation>
    <scope>NUCLEOTIDE SEQUENCE [LARGE SCALE GENOMIC DNA]</scope>
    <source>
        <strain evidence="2 3">N22</strain>
    </source>
</reference>
<gene>
    <name evidence="2" type="ORF">H7313_15290</name>
</gene>
<evidence type="ECO:0000313" key="2">
    <source>
        <dbReference type="EMBL" id="MBC2890694.1"/>
    </source>
</evidence>
<sequence length="88" mass="9727">MQDTVVENSLRHEPDEGNDRLDQARHAHEQAIVDPYSDKNENVVIRVLSKSDENMPPLRASRKRSSREHGEIVIPGASSSRTGGPTGP</sequence>
<name>A0A842JGZ6_9ACTN</name>